<feature type="signal peptide" evidence="8">
    <location>
        <begin position="1"/>
        <end position="24"/>
    </location>
</feature>
<feature type="transmembrane region" description="Helical" evidence="7">
    <location>
        <begin position="384"/>
        <end position="408"/>
    </location>
</feature>
<keyword evidence="6 7" id="KW-0472">Membrane</keyword>
<organism evidence="9 10">
    <name type="scientific">Hyaloscypha hepaticicola</name>
    <dbReference type="NCBI Taxonomy" id="2082293"/>
    <lineage>
        <taxon>Eukaryota</taxon>
        <taxon>Fungi</taxon>
        <taxon>Dikarya</taxon>
        <taxon>Ascomycota</taxon>
        <taxon>Pezizomycotina</taxon>
        <taxon>Leotiomycetes</taxon>
        <taxon>Helotiales</taxon>
        <taxon>Hyaloscyphaceae</taxon>
        <taxon>Hyaloscypha</taxon>
    </lineage>
</organism>
<evidence type="ECO:0000256" key="7">
    <source>
        <dbReference type="PIRNR" id="PIRNR002450"/>
    </source>
</evidence>
<evidence type="ECO:0000256" key="2">
    <source>
        <dbReference type="ARBA" id="ARBA00022448"/>
    </source>
</evidence>
<feature type="transmembrane region" description="Helical" evidence="7">
    <location>
        <begin position="145"/>
        <end position="164"/>
    </location>
</feature>
<gene>
    <name evidence="9" type="ORF">NA56DRAFT_609068</name>
</gene>
<evidence type="ECO:0000256" key="1">
    <source>
        <dbReference type="ARBA" id="ARBA00004141"/>
    </source>
</evidence>
<evidence type="ECO:0000256" key="5">
    <source>
        <dbReference type="ARBA" id="ARBA00023065"/>
    </source>
</evidence>
<dbReference type="GO" id="GO:0140107">
    <property type="term" value="F:high-affinity potassium ion transmembrane transporter activity"/>
    <property type="evidence" value="ECO:0007669"/>
    <property type="project" value="TreeGrafter"/>
</dbReference>
<keyword evidence="5 7" id="KW-0406">Ion transport</keyword>
<evidence type="ECO:0000256" key="3">
    <source>
        <dbReference type="ARBA" id="ARBA00022692"/>
    </source>
</evidence>
<name>A0A2J6PN69_9HELO</name>
<feature type="transmembrane region" description="Helical" evidence="7">
    <location>
        <begin position="580"/>
        <end position="597"/>
    </location>
</feature>
<dbReference type="Proteomes" id="UP000235672">
    <property type="component" value="Unassembled WGS sequence"/>
</dbReference>
<dbReference type="InterPro" id="IPR051143">
    <property type="entry name" value="TrkH_K-transport"/>
</dbReference>
<dbReference type="GO" id="GO:1990573">
    <property type="term" value="P:potassium ion import across plasma membrane"/>
    <property type="evidence" value="ECO:0007669"/>
    <property type="project" value="TreeGrafter"/>
</dbReference>
<dbReference type="InterPro" id="IPR015958">
    <property type="entry name" value="Trk1_fungi"/>
</dbReference>
<dbReference type="InterPro" id="IPR003445">
    <property type="entry name" value="Cat_transpt"/>
</dbReference>
<dbReference type="EMBL" id="KZ613514">
    <property type="protein sequence ID" value="PMD15326.1"/>
    <property type="molecule type" value="Genomic_DNA"/>
</dbReference>
<dbReference type="PIRSF" id="PIRSF002450">
    <property type="entry name" value="K+_transpter_TRK"/>
    <property type="match status" value="1"/>
</dbReference>
<keyword evidence="4 7" id="KW-1133">Transmembrane helix</keyword>
<sequence>MQRGTKPCHLILFILLPNLTPESPSPSNAFRPQTYFTGVQIAKMLTTSNLYTRAANILKAIRPRIPRNLLPRLRRYLPQPRFLLFHWTYFITTCMVSSIIFWHFSTPHGNVSYVDSLFMITAAMTQAGLNTINPSSINTFQQCMLFGHIIIGNPIFISAFVVYVRKRAFHPRFKKAAEEKERNEKKTHRDLIIWQSSFTASTEPAVHPRHTLHCASNSSHSHSLRVDPRLSSRGTKVHTVDVDRKTQSTLNHEDTLRGSDESHDPKCICRSSLPGDTRNIERRGTVDRNAQFHSLSLEERERLRCVEYQALRLLSYVVPIYIFAFQLCGCVILGTYVACNGQSAANANAVKPWWAGVFYAIAAFNNVGMSLLDASVIPFQRSRFFLCVMGVLMLAGNTAYPVFLRLILRVTLYLLPANEKTKSWRETISFILKYPRRVYTNLFPSAQSWWLFFVLLILNAIDWTAFEVLNRNNPVVAALPIGYRLLDGLFQSLAVRSSGFAVVPIGSLAVGLQASYIVMMYISAFPMAITMRNSNVYEERSLGIYAPEIEEVHRENGFHTSNSVHITRLYFVRTQIQRQLGHDLWFVIACMILVVWFETDNYEKDPMTYSIFNIIFEVVSAYGCVGLSIGLPNQDYSFCGAWHTLAKLIICALMLRGRHRGLPVAIDKAVQLPGEQQELIEEEDHDIREARSRQGSRTIV</sequence>
<evidence type="ECO:0000256" key="6">
    <source>
        <dbReference type="ARBA" id="ARBA00023136"/>
    </source>
</evidence>
<keyword evidence="7" id="KW-0633">Potassium transport</keyword>
<feature type="transmembrane region" description="Helical" evidence="7">
    <location>
        <begin position="353"/>
        <end position="372"/>
    </location>
</feature>
<dbReference type="GO" id="GO:0030007">
    <property type="term" value="P:intracellular potassium ion homeostasis"/>
    <property type="evidence" value="ECO:0007669"/>
    <property type="project" value="UniProtKB-UniRule"/>
</dbReference>
<feature type="transmembrane region" description="Helical" evidence="7">
    <location>
        <begin position="82"/>
        <end position="104"/>
    </location>
</feature>
<feature type="transmembrane region" description="Helical" evidence="7">
    <location>
        <begin position="609"/>
        <end position="629"/>
    </location>
</feature>
<feature type="transmembrane region" description="Helical" evidence="7">
    <location>
        <begin position="449"/>
        <end position="469"/>
    </location>
</feature>
<keyword evidence="8" id="KW-0732">Signal</keyword>
<feature type="transmembrane region" description="Helical" evidence="7">
    <location>
        <begin position="313"/>
        <end position="338"/>
    </location>
</feature>
<feature type="transmembrane region" description="Helical" evidence="7">
    <location>
        <begin position="500"/>
        <end position="522"/>
    </location>
</feature>
<dbReference type="SUPFAM" id="SSF81324">
    <property type="entry name" value="Voltage-gated potassium channels"/>
    <property type="match status" value="1"/>
</dbReference>
<accession>A0A2J6PN69</accession>
<evidence type="ECO:0000313" key="9">
    <source>
        <dbReference type="EMBL" id="PMD15326.1"/>
    </source>
</evidence>
<comment type="similarity">
    <text evidence="7">Belongs to the TrkH potassium transport family.</text>
</comment>
<keyword evidence="2 7" id="KW-0813">Transport</keyword>
<dbReference type="Pfam" id="PF02386">
    <property type="entry name" value="TrkH"/>
    <property type="match status" value="1"/>
</dbReference>
<comment type="subcellular location">
    <subcellularLocation>
        <location evidence="1">Membrane</location>
        <topology evidence="1">Multi-pass membrane protein</topology>
    </subcellularLocation>
</comment>
<feature type="transmembrane region" description="Helical" evidence="7">
    <location>
        <begin position="476"/>
        <end position="494"/>
    </location>
</feature>
<evidence type="ECO:0000256" key="4">
    <source>
        <dbReference type="ARBA" id="ARBA00022989"/>
    </source>
</evidence>
<proteinExistence type="inferred from homology"/>
<keyword evidence="7" id="KW-0630">Potassium</keyword>
<evidence type="ECO:0000313" key="10">
    <source>
        <dbReference type="Proteomes" id="UP000235672"/>
    </source>
</evidence>
<dbReference type="OrthoDB" id="9999863at2759"/>
<keyword evidence="3 7" id="KW-0812">Transmembrane</keyword>
<dbReference type="PANTHER" id="PTHR31064">
    <property type="entry name" value="POTASSIUM TRANSPORT PROTEIN DDB_G0292412-RELATED"/>
    <property type="match status" value="1"/>
</dbReference>
<reference evidence="9 10" key="1">
    <citation type="submission" date="2016-05" db="EMBL/GenBank/DDBJ databases">
        <title>A degradative enzymes factory behind the ericoid mycorrhizal symbiosis.</title>
        <authorList>
            <consortium name="DOE Joint Genome Institute"/>
            <person name="Martino E."/>
            <person name="Morin E."/>
            <person name="Grelet G."/>
            <person name="Kuo A."/>
            <person name="Kohler A."/>
            <person name="Daghino S."/>
            <person name="Barry K."/>
            <person name="Choi C."/>
            <person name="Cichocki N."/>
            <person name="Clum A."/>
            <person name="Copeland A."/>
            <person name="Hainaut M."/>
            <person name="Haridas S."/>
            <person name="Labutti K."/>
            <person name="Lindquist E."/>
            <person name="Lipzen A."/>
            <person name="Khouja H.-R."/>
            <person name="Murat C."/>
            <person name="Ohm R."/>
            <person name="Olson A."/>
            <person name="Spatafora J."/>
            <person name="Veneault-Fourrey C."/>
            <person name="Henrissat B."/>
            <person name="Grigoriev I."/>
            <person name="Martin F."/>
            <person name="Perotto S."/>
        </authorList>
    </citation>
    <scope>NUCLEOTIDE SEQUENCE [LARGE SCALE GENOMIC DNA]</scope>
    <source>
        <strain evidence="9 10">UAMH 7357</strain>
    </source>
</reference>
<dbReference type="STRING" id="1745343.A0A2J6PN69"/>
<dbReference type="AlphaFoldDB" id="A0A2J6PN69"/>
<evidence type="ECO:0000256" key="8">
    <source>
        <dbReference type="SAM" id="SignalP"/>
    </source>
</evidence>
<keyword evidence="10" id="KW-1185">Reference proteome</keyword>
<dbReference type="PANTHER" id="PTHR31064:SF37">
    <property type="entry name" value="TRANSPORTER, PUTATIVE (EUROFUNG)-RELATED"/>
    <property type="match status" value="1"/>
</dbReference>
<protein>
    <recommendedName>
        <fullName evidence="7">Potassium transport protein</fullName>
    </recommendedName>
</protein>
<dbReference type="GO" id="GO:0005886">
    <property type="term" value="C:plasma membrane"/>
    <property type="evidence" value="ECO:0007669"/>
    <property type="project" value="InterPro"/>
</dbReference>
<feature type="chain" id="PRO_5014458472" description="Potassium transport protein" evidence="8">
    <location>
        <begin position="25"/>
        <end position="700"/>
    </location>
</feature>